<dbReference type="Proteomes" id="UP001597374">
    <property type="component" value="Unassembled WGS sequence"/>
</dbReference>
<keyword evidence="1" id="KW-0812">Transmembrane</keyword>
<evidence type="ECO:0000313" key="4">
    <source>
        <dbReference type="Proteomes" id="UP001597374"/>
    </source>
</evidence>
<dbReference type="EMBL" id="JBHUIM010000001">
    <property type="protein sequence ID" value="MFD2246362.1"/>
    <property type="molecule type" value="Genomic_DNA"/>
</dbReference>
<comment type="caution">
    <text evidence="3">The sequence shown here is derived from an EMBL/GenBank/DDBJ whole genome shotgun (WGS) entry which is preliminary data.</text>
</comment>
<dbReference type="Pfam" id="PF01757">
    <property type="entry name" value="Acyl_transf_3"/>
    <property type="match status" value="1"/>
</dbReference>
<keyword evidence="1" id="KW-1133">Transmembrane helix</keyword>
<accession>A0ABW5CVJ9</accession>
<dbReference type="PANTHER" id="PTHR37312:SF1">
    <property type="entry name" value="MEMBRANE-BOUND ACYLTRANSFERASE YKRP-RELATED"/>
    <property type="match status" value="1"/>
</dbReference>
<sequence>MLVNLHIRKECILPRIAIIAYVTFRILSVKTTIEDNNTSATIIIPYTRNRIDHIDVARGLLILLVILGHSPFQYSRYLYWFHMPAFFIISGMLHKQPKGTVEFLSKRFFNLIIPYIAYGILIWFIVQAFYADKWE</sequence>
<feature type="transmembrane region" description="Helical" evidence="1">
    <location>
        <begin position="78"/>
        <end position="96"/>
    </location>
</feature>
<dbReference type="InterPro" id="IPR052734">
    <property type="entry name" value="Nod_factor_acetyltransferase"/>
</dbReference>
<reference evidence="4" key="1">
    <citation type="journal article" date="2019" name="Int. J. Syst. Evol. Microbiol.">
        <title>The Global Catalogue of Microorganisms (GCM) 10K type strain sequencing project: providing services to taxonomists for standard genome sequencing and annotation.</title>
        <authorList>
            <consortium name="The Broad Institute Genomics Platform"/>
            <consortium name="The Broad Institute Genome Sequencing Center for Infectious Disease"/>
            <person name="Wu L."/>
            <person name="Ma J."/>
        </authorList>
    </citation>
    <scope>NUCLEOTIDE SEQUENCE [LARGE SCALE GENOMIC DNA]</scope>
    <source>
        <strain evidence="4">CGMCC 4.1782</strain>
    </source>
</reference>
<keyword evidence="3" id="KW-0808">Transferase</keyword>
<dbReference type="RefSeq" id="WP_250428072.1">
    <property type="nucleotide sequence ID" value="NZ_JALPRR010000001.1"/>
</dbReference>
<proteinExistence type="predicted"/>
<organism evidence="3 4">
    <name type="scientific">Pontibacter ruber</name>
    <dbReference type="NCBI Taxonomy" id="1343895"/>
    <lineage>
        <taxon>Bacteria</taxon>
        <taxon>Pseudomonadati</taxon>
        <taxon>Bacteroidota</taxon>
        <taxon>Cytophagia</taxon>
        <taxon>Cytophagales</taxon>
        <taxon>Hymenobacteraceae</taxon>
        <taxon>Pontibacter</taxon>
    </lineage>
</organism>
<dbReference type="InterPro" id="IPR002656">
    <property type="entry name" value="Acyl_transf_3_dom"/>
</dbReference>
<keyword evidence="3" id="KW-0012">Acyltransferase</keyword>
<name>A0ABW5CVJ9_9BACT</name>
<evidence type="ECO:0000256" key="1">
    <source>
        <dbReference type="SAM" id="Phobius"/>
    </source>
</evidence>
<evidence type="ECO:0000313" key="3">
    <source>
        <dbReference type="EMBL" id="MFD2246362.1"/>
    </source>
</evidence>
<protein>
    <submittedName>
        <fullName evidence="3">Acyltransferase family protein</fullName>
    </submittedName>
</protein>
<feature type="transmembrane region" description="Helical" evidence="1">
    <location>
        <begin position="108"/>
        <end position="130"/>
    </location>
</feature>
<keyword evidence="4" id="KW-1185">Reference proteome</keyword>
<evidence type="ECO:0000259" key="2">
    <source>
        <dbReference type="Pfam" id="PF01757"/>
    </source>
</evidence>
<dbReference type="PANTHER" id="PTHR37312">
    <property type="entry name" value="MEMBRANE-BOUND ACYLTRANSFERASE YKRP-RELATED"/>
    <property type="match status" value="1"/>
</dbReference>
<feature type="domain" description="Acyltransferase 3" evidence="2">
    <location>
        <begin position="54"/>
        <end position="132"/>
    </location>
</feature>
<keyword evidence="1" id="KW-0472">Membrane</keyword>
<dbReference type="GO" id="GO:0016746">
    <property type="term" value="F:acyltransferase activity"/>
    <property type="evidence" value="ECO:0007669"/>
    <property type="project" value="UniProtKB-KW"/>
</dbReference>
<gene>
    <name evidence="3" type="ORF">ACFSKP_08855</name>
</gene>
<feature type="transmembrane region" description="Helical" evidence="1">
    <location>
        <begin position="56"/>
        <end position="72"/>
    </location>
</feature>